<dbReference type="InterPro" id="IPR036259">
    <property type="entry name" value="MFS_trans_sf"/>
</dbReference>
<feature type="transmembrane region" description="Helical" evidence="5">
    <location>
        <begin position="67"/>
        <end position="88"/>
    </location>
</feature>
<evidence type="ECO:0000256" key="1">
    <source>
        <dbReference type="ARBA" id="ARBA00004141"/>
    </source>
</evidence>
<evidence type="ECO:0000256" key="3">
    <source>
        <dbReference type="ARBA" id="ARBA00022989"/>
    </source>
</evidence>
<dbReference type="AlphaFoldDB" id="A0A8T9BM25"/>
<comment type="caution">
    <text evidence="7">The sequence shown here is derived from an EMBL/GenBank/DDBJ whole genome shotgun (WGS) entry which is preliminary data.</text>
</comment>
<feature type="transmembrane region" description="Helical" evidence="5">
    <location>
        <begin position="200"/>
        <end position="218"/>
    </location>
</feature>
<dbReference type="GO" id="GO:0022857">
    <property type="term" value="F:transmembrane transporter activity"/>
    <property type="evidence" value="ECO:0007669"/>
    <property type="project" value="InterPro"/>
</dbReference>
<dbReference type="Gene3D" id="1.20.1250.20">
    <property type="entry name" value="MFS general substrate transporter like domains"/>
    <property type="match status" value="1"/>
</dbReference>
<evidence type="ECO:0000259" key="6">
    <source>
        <dbReference type="PROSITE" id="PS50850"/>
    </source>
</evidence>
<evidence type="ECO:0000313" key="8">
    <source>
        <dbReference type="Proteomes" id="UP000469559"/>
    </source>
</evidence>
<feature type="transmembrane region" description="Helical" evidence="5">
    <location>
        <begin position="136"/>
        <end position="159"/>
    </location>
</feature>
<dbReference type="SUPFAM" id="SSF103473">
    <property type="entry name" value="MFS general substrate transporter"/>
    <property type="match status" value="1"/>
</dbReference>
<feature type="transmembrane region" description="Helical" evidence="5">
    <location>
        <begin position="481"/>
        <end position="500"/>
    </location>
</feature>
<feature type="transmembrane region" description="Helical" evidence="5">
    <location>
        <begin position="444"/>
        <end position="469"/>
    </location>
</feature>
<evidence type="ECO:0000313" key="7">
    <source>
        <dbReference type="EMBL" id="TVY21154.1"/>
    </source>
</evidence>
<dbReference type="InterPro" id="IPR020846">
    <property type="entry name" value="MFS_dom"/>
</dbReference>
<feature type="transmembrane region" description="Helical" evidence="5">
    <location>
        <begin position="100"/>
        <end position="124"/>
    </location>
</feature>
<feature type="transmembrane region" description="Helical" evidence="5">
    <location>
        <begin position="419"/>
        <end position="438"/>
    </location>
</feature>
<protein>
    <submittedName>
        <fullName evidence="7">Protein HOL1</fullName>
    </submittedName>
</protein>
<evidence type="ECO:0000256" key="2">
    <source>
        <dbReference type="ARBA" id="ARBA00022692"/>
    </source>
</evidence>
<sequence>MGFGGILEDRHLSHVPGTVILDEKVAHSGAVTAGLRHGTGRNTHVVLVPQPSEDPNDPLNWSPMKKLACIIILGFGTCLNAATIAPLLNAGLSTISKDFGVPIGQITLISGYQLLVAGGSGPFVSAFSRKFGKRPCFLFSSLFGLIGTIVGSATINYQGLLAARIIQGLAISAYESLIISVIGDLYFVHQRGRYASAIQFLLGGISNFSSIITGAVTANLGWKYLFHLLIAFLGFQIILLFFFCPETSYIRDNRYEIDELEDLKGLSEVEHRQQQQEKNPEEDTGVPLALIETLAPTVRSIPEKKTFWQETAIFTGSYSDENLLQLVAAPFAVCMNIAVLWVVVISGTITATYVAQAYVLAQIFSLPPYGLSASGIGYLSLGPFIGGIVASIFLGIVYDRLIRWFCARNGGTYEPEYRLVVMAGGLLTGGGLCAWGYMIENAVNLYACATVHGIVLFGVICVTISSSAYALDAYRDMSNEIFIAGMVFKNFLFYGFSYFVNDWTATVGSAEVFYVFGGVAFALTLTTVPLYIFGKKYNLLAKFSILTVNLCQQFAEVDQVSHLLLIRWQLLLLHFHGVNPFRDEERAVPSSYSVLNTPAECRGLLHQKISRLDGCQEAAICLVHGPGKKRGPLLGARDIFVYGFGNLKGLFAQQHHAIKVAGPCENANVSAAQ</sequence>
<dbReference type="InterPro" id="IPR011701">
    <property type="entry name" value="MFS"/>
</dbReference>
<feature type="transmembrane region" description="Helical" evidence="5">
    <location>
        <begin position="326"/>
        <end position="355"/>
    </location>
</feature>
<accession>A0A8T9BM25</accession>
<comment type="subcellular location">
    <subcellularLocation>
        <location evidence="1">Membrane</location>
        <topology evidence="1">Multi-pass membrane protein</topology>
    </subcellularLocation>
</comment>
<dbReference type="PANTHER" id="PTHR23502:SF29">
    <property type="entry name" value="TRANSPORTER, PUTATIVE (AFU_ORTHOLOGUE AFUA_6G06680)-RELATED"/>
    <property type="match status" value="1"/>
</dbReference>
<dbReference type="Pfam" id="PF07690">
    <property type="entry name" value="MFS_1"/>
    <property type="match status" value="1"/>
</dbReference>
<feature type="transmembrane region" description="Helical" evidence="5">
    <location>
        <begin position="165"/>
        <end position="188"/>
    </location>
</feature>
<keyword evidence="4 5" id="KW-0472">Membrane</keyword>
<dbReference type="EMBL" id="QGMF01000025">
    <property type="protein sequence ID" value="TVY21154.1"/>
    <property type="molecule type" value="Genomic_DNA"/>
</dbReference>
<keyword evidence="3 5" id="KW-1133">Transmembrane helix</keyword>
<feature type="transmembrane region" description="Helical" evidence="5">
    <location>
        <begin position="224"/>
        <end position="244"/>
    </location>
</feature>
<gene>
    <name evidence="7" type="primary">HOL1</name>
    <name evidence="7" type="ORF">LARI1_G001498</name>
</gene>
<keyword evidence="8" id="KW-1185">Reference proteome</keyword>
<name>A0A8T9BM25_9HELO</name>
<evidence type="ECO:0000256" key="4">
    <source>
        <dbReference type="ARBA" id="ARBA00023136"/>
    </source>
</evidence>
<proteinExistence type="predicted"/>
<feature type="transmembrane region" description="Helical" evidence="5">
    <location>
        <begin position="375"/>
        <end position="398"/>
    </location>
</feature>
<dbReference type="PROSITE" id="PS50850">
    <property type="entry name" value="MFS"/>
    <property type="match status" value="1"/>
</dbReference>
<evidence type="ECO:0000256" key="5">
    <source>
        <dbReference type="SAM" id="Phobius"/>
    </source>
</evidence>
<dbReference type="OrthoDB" id="2585655at2759"/>
<organism evidence="7 8">
    <name type="scientific">Lachnellula arida</name>
    <dbReference type="NCBI Taxonomy" id="1316785"/>
    <lineage>
        <taxon>Eukaryota</taxon>
        <taxon>Fungi</taxon>
        <taxon>Dikarya</taxon>
        <taxon>Ascomycota</taxon>
        <taxon>Pezizomycotina</taxon>
        <taxon>Leotiomycetes</taxon>
        <taxon>Helotiales</taxon>
        <taxon>Lachnaceae</taxon>
        <taxon>Lachnellula</taxon>
    </lineage>
</organism>
<feature type="transmembrane region" description="Helical" evidence="5">
    <location>
        <begin position="512"/>
        <end position="533"/>
    </location>
</feature>
<dbReference type="GO" id="GO:0005886">
    <property type="term" value="C:plasma membrane"/>
    <property type="evidence" value="ECO:0007669"/>
    <property type="project" value="TreeGrafter"/>
</dbReference>
<dbReference type="PANTHER" id="PTHR23502">
    <property type="entry name" value="MAJOR FACILITATOR SUPERFAMILY"/>
    <property type="match status" value="1"/>
</dbReference>
<dbReference type="Proteomes" id="UP000469559">
    <property type="component" value="Unassembled WGS sequence"/>
</dbReference>
<reference evidence="7 8" key="1">
    <citation type="submission" date="2018-05" db="EMBL/GenBank/DDBJ databases">
        <title>Whole genome sequencing for identification of molecular markers to develop diagnostic detection tools for the regulated plant pathogen Lachnellula willkommii.</title>
        <authorList>
            <person name="Giroux E."/>
            <person name="Bilodeau G."/>
        </authorList>
    </citation>
    <scope>NUCLEOTIDE SEQUENCE [LARGE SCALE GENOMIC DNA]</scope>
    <source>
        <strain evidence="7 8">CBS 203.66</strain>
    </source>
</reference>
<keyword evidence="2 5" id="KW-0812">Transmembrane</keyword>
<feature type="domain" description="Major facilitator superfamily (MFS) profile" evidence="6">
    <location>
        <begin position="69"/>
        <end position="535"/>
    </location>
</feature>